<evidence type="ECO:0000259" key="1">
    <source>
        <dbReference type="PROSITE" id="PS51208"/>
    </source>
</evidence>
<dbReference type="SUPFAM" id="SSF103515">
    <property type="entry name" value="Autotransporter"/>
    <property type="match status" value="1"/>
</dbReference>
<dbReference type="PROSITE" id="PS51208">
    <property type="entry name" value="AUTOTRANSPORTER"/>
    <property type="match status" value="1"/>
</dbReference>
<proteinExistence type="predicted"/>
<comment type="caution">
    <text evidence="2">The sequence shown here is derived from an EMBL/GenBank/DDBJ whole genome shotgun (WGS) entry which is preliminary data.</text>
</comment>
<feature type="domain" description="Autotransporter" evidence="1">
    <location>
        <begin position="1"/>
        <end position="97"/>
    </location>
</feature>
<organism evidence="2 3">
    <name type="scientific">Rhizobium nepotum 39/7</name>
    <dbReference type="NCBI Taxonomy" id="1368418"/>
    <lineage>
        <taxon>Bacteria</taxon>
        <taxon>Pseudomonadati</taxon>
        <taxon>Pseudomonadota</taxon>
        <taxon>Alphaproteobacteria</taxon>
        <taxon>Hyphomicrobiales</taxon>
        <taxon>Rhizobiaceae</taxon>
        <taxon>Rhizobium/Agrobacterium group</taxon>
        <taxon>Rhizobium</taxon>
    </lineage>
</organism>
<sequence>MRVQGDIPTGDNSRLTARGMLGWRHAFGDVSPETELTFTRGSAFSVEGSPLARDAFIVEAGIDYSLTKAVTLGVSYSGQISSAVQAHGVRGDLVWRF</sequence>
<dbReference type="InterPro" id="IPR036709">
    <property type="entry name" value="Autotransporte_beta_dom_sf"/>
</dbReference>
<dbReference type="Proteomes" id="UP000052068">
    <property type="component" value="Unassembled WGS sequence"/>
</dbReference>
<gene>
    <name evidence="2" type="ORF">RS75_10550</name>
</gene>
<evidence type="ECO:0000313" key="3">
    <source>
        <dbReference type="Proteomes" id="UP000052068"/>
    </source>
</evidence>
<dbReference type="InterPro" id="IPR006315">
    <property type="entry name" value="OM_autotransptr_brl_dom"/>
</dbReference>
<dbReference type="InterPro" id="IPR005546">
    <property type="entry name" value="Autotransporte_beta"/>
</dbReference>
<reference evidence="2 3" key="1">
    <citation type="submission" date="2015-03" db="EMBL/GenBank/DDBJ databases">
        <title>Draft Genome Sequences of Agrobacterium nepotum Strain 39/7T (= CFBP 7436T = LMG 26435T) and Agrobacterium sp. Strain KFB 330 (= CFBP 8308 = LMG 28674).</title>
        <authorList>
            <person name="Kuzmanovic N."/>
            <person name="Pulawska J."/>
            <person name="Obradovic A."/>
        </authorList>
    </citation>
    <scope>NUCLEOTIDE SEQUENCE [LARGE SCALE GENOMIC DNA]</scope>
    <source>
        <strain evidence="2 3">39/7</strain>
    </source>
</reference>
<name>A0ABR5CSW0_9HYPH</name>
<dbReference type="EMBL" id="JWJH01000008">
    <property type="protein sequence ID" value="KJF67895.1"/>
    <property type="molecule type" value="Genomic_DNA"/>
</dbReference>
<dbReference type="Pfam" id="PF03797">
    <property type="entry name" value="Autotransporter"/>
    <property type="match status" value="1"/>
</dbReference>
<evidence type="ECO:0000313" key="2">
    <source>
        <dbReference type="EMBL" id="KJF67895.1"/>
    </source>
</evidence>
<keyword evidence="3" id="KW-1185">Reference proteome</keyword>
<accession>A0ABR5CSW0</accession>
<dbReference type="NCBIfam" id="TIGR01414">
    <property type="entry name" value="autotrans_barl"/>
    <property type="match status" value="1"/>
</dbReference>
<dbReference type="Gene3D" id="2.40.128.130">
    <property type="entry name" value="Autotransporter beta-domain"/>
    <property type="match status" value="1"/>
</dbReference>
<protein>
    <recommendedName>
        <fullName evidence="1">Autotransporter domain-containing protein</fullName>
    </recommendedName>
</protein>